<dbReference type="AlphaFoldDB" id="A0A1I8PEE3"/>
<name>A0A1I8PEE3_STOCA</name>
<dbReference type="EnsemblMetazoa" id="SCAU007348-RA">
    <property type="protein sequence ID" value="SCAU007348-PA"/>
    <property type="gene ID" value="SCAU007348"/>
</dbReference>
<dbReference type="OrthoDB" id="7935458at2759"/>
<gene>
    <name evidence="1" type="primary">106089876</name>
</gene>
<dbReference type="KEGG" id="scac:106089876"/>
<organism evidence="1 2">
    <name type="scientific">Stomoxys calcitrans</name>
    <name type="common">Stable fly</name>
    <name type="synonym">Conops calcitrans</name>
    <dbReference type="NCBI Taxonomy" id="35570"/>
    <lineage>
        <taxon>Eukaryota</taxon>
        <taxon>Metazoa</taxon>
        <taxon>Ecdysozoa</taxon>
        <taxon>Arthropoda</taxon>
        <taxon>Hexapoda</taxon>
        <taxon>Insecta</taxon>
        <taxon>Pterygota</taxon>
        <taxon>Neoptera</taxon>
        <taxon>Endopterygota</taxon>
        <taxon>Diptera</taxon>
        <taxon>Brachycera</taxon>
        <taxon>Muscomorpha</taxon>
        <taxon>Muscoidea</taxon>
        <taxon>Muscidae</taxon>
        <taxon>Stomoxys</taxon>
    </lineage>
</organism>
<keyword evidence="2" id="KW-1185">Reference proteome</keyword>
<dbReference type="Proteomes" id="UP000095300">
    <property type="component" value="Unassembled WGS sequence"/>
</dbReference>
<reference evidence="1" key="1">
    <citation type="submission" date="2020-05" db="UniProtKB">
        <authorList>
            <consortium name="EnsemblMetazoa"/>
        </authorList>
    </citation>
    <scope>IDENTIFICATION</scope>
    <source>
        <strain evidence="1">USDA</strain>
    </source>
</reference>
<dbReference type="VEuPathDB" id="VectorBase:SCAU007348"/>
<sequence length="158" mass="18719">MEIPDYINPRNINEMVSMEMKRIQMNCAQKQQQYVEQMLMENPIPFERRTTAATREINSQLSADQLQILQQRSEACRRSRYNSKIRKAKAKYRHKYMTQKLLQSSKMFNCIQDLIGQAESQLLAQGLGMEKLQQLRKTYGMDMTMECTTNLEHQLKME</sequence>
<protein>
    <recommendedName>
        <fullName evidence="3">BZIP domain-containing protein</fullName>
    </recommendedName>
</protein>
<evidence type="ECO:0008006" key="3">
    <source>
        <dbReference type="Google" id="ProtNLM"/>
    </source>
</evidence>
<evidence type="ECO:0000313" key="1">
    <source>
        <dbReference type="EnsemblMetazoa" id="SCAU007348-PA"/>
    </source>
</evidence>
<proteinExistence type="predicted"/>
<evidence type="ECO:0000313" key="2">
    <source>
        <dbReference type="Proteomes" id="UP000095300"/>
    </source>
</evidence>
<dbReference type="STRING" id="35570.A0A1I8PEE3"/>
<accession>A0A1I8PEE3</accession>